<evidence type="ECO:0000259" key="22">
    <source>
        <dbReference type="PROSITE" id="PS50011"/>
    </source>
</evidence>
<keyword evidence="4" id="KW-0723">Serine/threonine-protein kinase</keyword>
<name>A0AAN7G466_QUERU</name>
<dbReference type="GO" id="GO:0005524">
    <property type="term" value="F:ATP binding"/>
    <property type="evidence" value="ECO:0007669"/>
    <property type="project" value="UniProtKB-UniRule"/>
</dbReference>
<accession>A0AAN7G466</accession>
<dbReference type="PANTHER" id="PTHR46008">
    <property type="entry name" value="LEAF RUST 10 DISEASE-RESISTANCE LOCUS RECEPTOR-LIKE PROTEIN KINASE-LIKE 1.4"/>
    <property type="match status" value="1"/>
</dbReference>
<evidence type="ECO:0000256" key="19">
    <source>
        <dbReference type="SAM" id="MobiDB-lite"/>
    </source>
</evidence>
<dbReference type="Pfam" id="PF07714">
    <property type="entry name" value="PK_Tyr_Ser-Thr"/>
    <property type="match status" value="1"/>
</dbReference>
<keyword evidence="15" id="KW-0325">Glycoprotein</keyword>
<keyword evidence="11 18" id="KW-0067">ATP-binding</keyword>
<evidence type="ECO:0000256" key="12">
    <source>
        <dbReference type="ARBA" id="ARBA00022989"/>
    </source>
</evidence>
<evidence type="ECO:0000256" key="13">
    <source>
        <dbReference type="ARBA" id="ARBA00023136"/>
    </source>
</evidence>
<feature type="transmembrane region" description="Helical" evidence="20">
    <location>
        <begin position="248"/>
        <end position="271"/>
    </location>
</feature>
<keyword evidence="13 20" id="KW-0472">Membrane</keyword>
<feature type="region of interest" description="Disordered" evidence="19">
    <location>
        <begin position="632"/>
        <end position="652"/>
    </location>
</feature>
<keyword evidence="12 20" id="KW-1133">Transmembrane helix</keyword>
<feature type="chain" id="PRO_5042969667" description="non-specific serine/threonine protein kinase" evidence="21">
    <location>
        <begin position="24"/>
        <end position="667"/>
    </location>
</feature>
<comment type="catalytic activity">
    <reaction evidence="16">
        <text>L-threonyl-[protein] + ATP = O-phospho-L-threonyl-[protein] + ADP + H(+)</text>
        <dbReference type="Rhea" id="RHEA:46608"/>
        <dbReference type="Rhea" id="RHEA-COMP:11060"/>
        <dbReference type="Rhea" id="RHEA-COMP:11605"/>
        <dbReference type="ChEBI" id="CHEBI:15378"/>
        <dbReference type="ChEBI" id="CHEBI:30013"/>
        <dbReference type="ChEBI" id="CHEBI:30616"/>
        <dbReference type="ChEBI" id="CHEBI:61977"/>
        <dbReference type="ChEBI" id="CHEBI:456216"/>
        <dbReference type="EC" id="2.7.11.1"/>
    </reaction>
</comment>
<dbReference type="PROSITE" id="PS50011">
    <property type="entry name" value="PROTEIN_KINASE_DOM"/>
    <property type="match status" value="1"/>
</dbReference>
<dbReference type="Proteomes" id="UP001324115">
    <property type="component" value="Unassembled WGS sequence"/>
</dbReference>
<keyword evidence="3" id="KW-1003">Cell membrane</keyword>
<evidence type="ECO:0000256" key="5">
    <source>
        <dbReference type="ARBA" id="ARBA00022553"/>
    </source>
</evidence>
<proteinExistence type="predicted"/>
<evidence type="ECO:0000256" key="16">
    <source>
        <dbReference type="ARBA" id="ARBA00047899"/>
    </source>
</evidence>
<dbReference type="CDD" id="cd14066">
    <property type="entry name" value="STKc_IRAK"/>
    <property type="match status" value="1"/>
</dbReference>
<dbReference type="SMART" id="SM00220">
    <property type="entry name" value="S_TKc"/>
    <property type="match status" value="1"/>
</dbReference>
<evidence type="ECO:0000256" key="14">
    <source>
        <dbReference type="ARBA" id="ARBA00023170"/>
    </source>
</evidence>
<keyword evidence="9 18" id="KW-0547">Nucleotide-binding</keyword>
<keyword evidence="14" id="KW-0675">Receptor</keyword>
<evidence type="ECO:0000256" key="1">
    <source>
        <dbReference type="ARBA" id="ARBA00004251"/>
    </source>
</evidence>
<dbReference type="EMBL" id="JAXUIC010000001">
    <property type="protein sequence ID" value="KAK4605968.1"/>
    <property type="molecule type" value="Genomic_DNA"/>
</dbReference>
<evidence type="ECO:0000313" key="24">
    <source>
        <dbReference type="Proteomes" id="UP001324115"/>
    </source>
</evidence>
<keyword evidence="10" id="KW-0418">Kinase</keyword>
<dbReference type="GO" id="GO:0005886">
    <property type="term" value="C:plasma membrane"/>
    <property type="evidence" value="ECO:0007669"/>
    <property type="project" value="UniProtKB-SubCell"/>
</dbReference>
<dbReference type="AlphaFoldDB" id="A0AAN7G466"/>
<dbReference type="Gene3D" id="3.30.200.20">
    <property type="entry name" value="Phosphorylase Kinase, domain 1"/>
    <property type="match status" value="1"/>
</dbReference>
<dbReference type="EC" id="2.7.11.1" evidence="2"/>
<evidence type="ECO:0000256" key="11">
    <source>
        <dbReference type="ARBA" id="ARBA00022840"/>
    </source>
</evidence>
<keyword evidence="24" id="KW-1185">Reference proteome</keyword>
<keyword evidence="5" id="KW-0597">Phosphoprotein</keyword>
<evidence type="ECO:0000256" key="2">
    <source>
        <dbReference type="ARBA" id="ARBA00012513"/>
    </source>
</evidence>
<dbReference type="GO" id="GO:0004674">
    <property type="term" value="F:protein serine/threonine kinase activity"/>
    <property type="evidence" value="ECO:0007669"/>
    <property type="project" value="UniProtKB-KW"/>
</dbReference>
<evidence type="ECO:0000256" key="15">
    <source>
        <dbReference type="ARBA" id="ARBA00023180"/>
    </source>
</evidence>
<dbReference type="PROSITE" id="PS00108">
    <property type="entry name" value="PROTEIN_KINASE_ST"/>
    <property type="match status" value="1"/>
</dbReference>
<evidence type="ECO:0000256" key="17">
    <source>
        <dbReference type="ARBA" id="ARBA00048679"/>
    </source>
</evidence>
<dbReference type="Gene3D" id="1.10.510.10">
    <property type="entry name" value="Transferase(Phosphotransferase) domain 1"/>
    <property type="match status" value="1"/>
</dbReference>
<keyword evidence="6" id="KW-0808">Transferase</keyword>
<keyword evidence="8 21" id="KW-0732">Signal</keyword>
<dbReference type="InterPro" id="IPR001245">
    <property type="entry name" value="Ser-Thr/Tyr_kinase_cat_dom"/>
</dbReference>
<feature type="domain" description="Protein kinase" evidence="22">
    <location>
        <begin position="319"/>
        <end position="594"/>
    </location>
</feature>
<dbReference type="PROSITE" id="PS00107">
    <property type="entry name" value="PROTEIN_KINASE_ATP"/>
    <property type="match status" value="1"/>
</dbReference>
<dbReference type="InterPro" id="IPR000719">
    <property type="entry name" value="Prot_kinase_dom"/>
</dbReference>
<reference evidence="23 24" key="1">
    <citation type="journal article" date="2023" name="G3 (Bethesda)">
        <title>A haplotype-resolved chromosome-scale genome for Quercus rubra L. provides insights into the genetics of adaptive traits for red oak species.</title>
        <authorList>
            <person name="Kapoor B."/>
            <person name="Jenkins J."/>
            <person name="Schmutz J."/>
            <person name="Zhebentyayeva T."/>
            <person name="Kuelheim C."/>
            <person name="Coggeshall M."/>
            <person name="Heim C."/>
            <person name="Lasky J.R."/>
            <person name="Leites L."/>
            <person name="Islam-Faridi N."/>
            <person name="Romero-Severson J."/>
            <person name="DeLeo V.L."/>
            <person name="Lucas S.M."/>
            <person name="Lazic D."/>
            <person name="Gailing O."/>
            <person name="Carlson J."/>
            <person name="Staton M."/>
        </authorList>
    </citation>
    <scope>NUCLEOTIDE SEQUENCE [LARGE SCALE GENOMIC DNA]</scope>
    <source>
        <strain evidence="23">Pseudo-F2</strain>
    </source>
</reference>
<evidence type="ECO:0000256" key="6">
    <source>
        <dbReference type="ARBA" id="ARBA00022679"/>
    </source>
</evidence>
<comment type="subcellular location">
    <subcellularLocation>
        <location evidence="1">Cell membrane</location>
        <topology evidence="1">Single-pass type I membrane protein</topology>
    </subcellularLocation>
</comment>
<evidence type="ECO:0000256" key="3">
    <source>
        <dbReference type="ARBA" id="ARBA00022475"/>
    </source>
</evidence>
<evidence type="ECO:0000256" key="18">
    <source>
        <dbReference type="PROSITE-ProRule" id="PRU10141"/>
    </source>
</evidence>
<feature type="signal peptide" evidence="21">
    <location>
        <begin position="1"/>
        <end position="23"/>
    </location>
</feature>
<feature type="binding site" evidence="18">
    <location>
        <position position="347"/>
    </location>
    <ligand>
        <name>ATP</name>
        <dbReference type="ChEBI" id="CHEBI:30616"/>
    </ligand>
</feature>
<dbReference type="FunFam" id="3.30.200.20:FF:000214">
    <property type="entry name" value="WAK1-OsWAK receptor-like cytoplasmic kinase (OsWAK-RLCK)"/>
    <property type="match status" value="1"/>
</dbReference>
<comment type="catalytic activity">
    <reaction evidence="17">
        <text>L-seryl-[protein] + ATP = O-phospho-L-seryl-[protein] + ADP + H(+)</text>
        <dbReference type="Rhea" id="RHEA:17989"/>
        <dbReference type="Rhea" id="RHEA-COMP:9863"/>
        <dbReference type="Rhea" id="RHEA-COMP:11604"/>
        <dbReference type="ChEBI" id="CHEBI:15378"/>
        <dbReference type="ChEBI" id="CHEBI:29999"/>
        <dbReference type="ChEBI" id="CHEBI:30616"/>
        <dbReference type="ChEBI" id="CHEBI:83421"/>
        <dbReference type="ChEBI" id="CHEBI:456216"/>
        <dbReference type="EC" id="2.7.11.1"/>
    </reaction>
</comment>
<sequence>MASVFPCVFFFISHLVLLYLAEGEGIYPPGCPPFVCGKVGKIGFPFANDTSPECGLLILHDCGDPHHMKTPKIKLERNGTLTFDVETVSQANTIQIKDPQLQSVLDSNRCESLQNWTLPSPSSPFISFQRVPHNLTLFKCNHTLNIPPPTRFNRTNCSNYDIYYSPPHYNLTLSPPKCPIIQLPLNWKNKSNDLFKLLSAEILLEVRVTEDCRECFIKGGQCKTDNKGKYYCTKGTKGNGKRVSVIKYALATGCLVLIIFLVVGVAICVVYKKKHASQKLLSRNTYSDRSSRSDLEGGSVYFGIPVFSYTELEEATNNFDIEKELGDGGFGTVYHGKLRDGREVAVKRLYEHNYRRVEQFLNEVKILTRLHHKNLVSLYGCTSRHSRELLLVYEFVPNGTVADHIHGDRATPGSPKWATRLSIAIETASALAYLHASDIIHRDVKTNNILLDDNFCVKVADFGLSRLFPSDVTHVSTAPQGTPGYVDPEYHQCYQLTSKSDVYSFGVVLIELISSLPAVDMARHRHEINLANLAINKIEKCAFHELIDPHLGFESDNEVKRMTISVAELAFQCIQEDKETRPSMDEVLEALKKIKSGNNDPEEKAYDDAGILNVQQTASPDCDEVGLLKTKQLPPPSPNDVTGNWTSRSTTPNVVSVTMTNGCDTIK</sequence>
<evidence type="ECO:0000256" key="20">
    <source>
        <dbReference type="SAM" id="Phobius"/>
    </source>
</evidence>
<evidence type="ECO:0000256" key="10">
    <source>
        <dbReference type="ARBA" id="ARBA00022777"/>
    </source>
</evidence>
<dbReference type="InterPro" id="IPR008271">
    <property type="entry name" value="Ser/Thr_kinase_AS"/>
</dbReference>
<keyword evidence="7 20" id="KW-0812">Transmembrane</keyword>
<comment type="caution">
    <text evidence="23">The sequence shown here is derived from an EMBL/GenBank/DDBJ whole genome shotgun (WGS) entry which is preliminary data.</text>
</comment>
<dbReference type="InterPro" id="IPR011009">
    <property type="entry name" value="Kinase-like_dom_sf"/>
</dbReference>
<protein>
    <recommendedName>
        <fullName evidence="2">non-specific serine/threonine protein kinase</fullName>
        <ecNumber evidence="2">2.7.11.1</ecNumber>
    </recommendedName>
</protein>
<gene>
    <name evidence="23" type="ORF">RGQ29_000308</name>
</gene>
<evidence type="ECO:0000256" key="7">
    <source>
        <dbReference type="ARBA" id="ARBA00022692"/>
    </source>
</evidence>
<organism evidence="23 24">
    <name type="scientific">Quercus rubra</name>
    <name type="common">Northern red oak</name>
    <name type="synonym">Quercus borealis</name>
    <dbReference type="NCBI Taxonomy" id="3512"/>
    <lineage>
        <taxon>Eukaryota</taxon>
        <taxon>Viridiplantae</taxon>
        <taxon>Streptophyta</taxon>
        <taxon>Embryophyta</taxon>
        <taxon>Tracheophyta</taxon>
        <taxon>Spermatophyta</taxon>
        <taxon>Magnoliopsida</taxon>
        <taxon>eudicotyledons</taxon>
        <taxon>Gunneridae</taxon>
        <taxon>Pentapetalae</taxon>
        <taxon>rosids</taxon>
        <taxon>fabids</taxon>
        <taxon>Fagales</taxon>
        <taxon>Fagaceae</taxon>
        <taxon>Quercus</taxon>
    </lineage>
</organism>
<dbReference type="PANTHER" id="PTHR46008:SF2">
    <property type="entry name" value="LEAF RUST 10 DISEASE-RESISTANCE LOCUS RECEPTOR-LIKE PROTEIN KINASE-LIKE 1.4"/>
    <property type="match status" value="1"/>
</dbReference>
<dbReference type="SUPFAM" id="SSF56112">
    <property type="entry name" value="Protein kinase-like (PK-like)"/>
    <property type="match status" value="1"/>
</dbReference>
<evidence type="ECO:0000256" key="21">
    <source>
        <dbReference type="SAM" id="SignalP"/>
    </source>
</evidence>
<evidence type="ECO:0000256" key="4">
    <source>
        <dbReference type="ARBA" id="ARBA00022527"/>
    </source>
</evidence>
<evidence type="ECO:0000256" key="9">
    <source>
        <dbReference type="ARBA" id="ARBA00022741"/>
    </source>
</evidence>
<evidence type="ECO:0000313" key="23">
    <source>
        <dbReference type="EMBL" id="KAK4605968.1"/>
    </source>
</evidence>
<dbReference type="FunFam" id="1.10.510.10:FF:000161">
    <property type="entry name" value="Wall-associated receptor kinase-like 20"/>
    <property type="match status" value="1"/>
</dbReference>
<feature type="compositionally biased region" description="Polar residues" evidence="19">
    <location>
        <begin position="639"/>
        <end position="652"/>
    </location>
</feature>
<dbReference type="InterPro" id="IPR017441">
    <property type="entry name" value="Protein_kinase_ATP_BS"/>
</dbReference>
<evidence type="ECO:0000256" key="8">
    <source>
        <dbReference type="ARBA" id="ARBA00022729"/>
    </source>
</evidence>